<feature type="region of interest" description="Disordered" evidence="1">
    <location>
        <begin position="155"/>
        <end position="191"/>
    </location>
</feature>
<dbReference type="PANTHER" id="PTHR46785">
    <property type="entry name" value="VON WILLEBRAND FACTOR A DOMAIN-CONTAINING PROTEIN 3B"/>
    <property type="match status" value="1"/>
</dbReference>
<sequence>TAVVEAVLKALSDKYNTAVYLYTEGSSVNGGKEILKHKVQEVWKQNSVPVHVVSFNCDCSNTIRFLREFAESTNGRFHAYAVVMDVDTYETQSVGDAEVKGANVILKRKTLGGVPPGAGVRKDVVLIFEEMEEARRCLEQLQQLRGKLPVINASDVSSKGEEAKSTEDSKTREEVGSAKETKITEENYMSS</sequence>
<evidence type="ECO:0000313" key="2">
    <source>
        <dbReference type="EMBL" id="CEK50214.1"/>
    </source>
</evidence>
<feature type="compositionally biased region" description="Basic and acidic residues" evidence="1">
    <location>
        <begin position="158"/>
        <end position="185"/>
    </location>
</feature>
<name>A0A0B6Y242_9EUPU</name>
<gene>
    <name evidence="2" type="primary">ORF10156</name>
</gene>
<dbReference type="PANTHER" id="PTHR46785:SF1">
    <property type="entry name" value="VON WILLEBRAND FACTOR A DOMAIN-CONTAINING PROTEIN 3B"/>
    <property type="match status" value="1"/>
</dbReference>
<evidence type="ECO:0008006" key="3">
    <source>
        <dbReference type="Google" id="ProtNLM"/>
    </source>
</evidence>
<dbReference type="EMBL" id="HACG01003349">
    <property type="protein sequence ID" value="CEK50214.1"/>
    <property type="molecule type" value="Transcribed_RNA"/>
</dbReference>
<protein>
    <recommendedName>
        <fullName evidence="3">VWFA domain-containing protein</fullName>
    </recommendedName>
</protein>
<accession>A0A0B6Y242</accession>
<organism evidence="2">
    <name type="scientific">Arion vulgaris</name>
    <dbReference type="NCBI Taxonomy" id="1028688"/>
    <lineage>
        <taxon>Eukaryota</taxon>
        <taxon>Metazoa</taxon>
        <taxon>Spiralia</taxon>
        <taxon>Lophotrochozoa</taxon>
        <taxon>Mollusca</taxon>
        <taxon>Gastropoda</taxon>
        <taxon>Heterobranchia</taxon>
        <taxon>Euthyneura</taxon>
        <taxon>Panpulmonata</taxon>
        <taxon>Eupulmonata</taxon>
        <taxon>Stylommatophora</taxon>
        <taxon>Helicina</taxon>
        <taxon>Arionoidea</taxon>
        <taxon>Arionidae</taxon>
        <taxon>Arion</taxon>
    </lineage>
</organism>
<reference evidence="2" key="1">
    <citation type="submission" date="2014-12" db="EMBL/GenBank/DDBJ databases">
        <title>Insight into the proteome of Arion vulgaris.</title>
        <authorList>
            <person name="Aradska J."/>
            <person name="Bulat T."/>
            <person name="Smidak R."/>
            <person name="Sarate P."/>
            <person name="Gangsoo J."/>
            <person name="Sialana F."/>
            <person name="Bilban M."/>
            <person name="Lubec G."/>
        </authorList>
    </citation>
    <scope>NUCLEOTIDE SEQUENCE</scope>
    <source>
        <tissue evidence="2">Skin</tissue>
    </source>
</reference>
<dbReference type="AlphaFoldDB" id="A0A0B6Y242"/>
<feature type="non-terminal residue" evidence="2">
    <location>
        <position position="191"/>
    </location>
</feature>
<proteinExistence type="predicted"/>
<feature type="non-terminal residue" evidence="2">
    <location>
        <position position="1"/>
    </location>
</feature>
<evidence type="ECO:0000256" key="1">
    <source>
        <dbReference type="SAM" id="MobiDB-lite"/>
    </source>
</evidence>